<dbReference type="GO" id="GO:0016491">
    <property type="term" value="F:oxidoreductase activity"/>
    <property type="evidence" value="ECO:0007669"/>
    <property type="project" value="UniProtKB-KW"/>
</dbReference>
<organism evidence="2 3">
    <name type="scientific">Winogradskyella psychrotolerans RS-3</name>
    <dbReference type="NCBI Taxonomy" id="641526"/>
    <lineage>
        <taxon>Bacteria</taxon>
        <taxon>Pseudomonadati</taxon>
        <taxon>Bacteroidota</taxon>
        <taxon>Flavobacteriia</taxon>
        <taxon>Flavobacteriales</taxon>
        <taxon>Flavobacteriaceae</taxon>
        <taxon>Winogradskyella</taxon>
    </lineage>
</organism>
<feature type="transmembrane region" description="Helical" evidence="1">
    <location>
        <begin position="21"/>
        <end position="43"/>
    </location>
</feature>
<sequence>MPSINDTHEHLTIYNTAASEYGLSVAMYWGIIGFILLFVYMIIQKK</sequence>
<proteinExistence type="predicted"/>
<dbReference type="EC" id="1.10.3.-" evidence="2"/>
<keyword evidence="1" id="KW-0472">Membrane</keyword>
<evidence type="ECO:0000256" key="1">
    <source>
        <dbReference type="SAM" id="Phobius"/>
    </source>
</evidence>
<reference evidence="2 3" key="1">
    <citation type="journal article" date="2013" name="Genome Announc.">
        <title>Draft Genome Sequence of Winogradskyella psychrotolerans RS-3T, Isolated from the Marine Transect of Kongsfjorden, Ny-Alesund, Svalbard, Arctic Ocean.</title>
        <authorList>
            <person name="Kumar Pinnaka A."/>
            <person name="Ara S."/>
            <person name="Singh A."/>
            <person name="Shivaji S."/>
        </authorList>
    </citation>
    <scope>NUCLEOTIDE SEQUENCE [LARGE SCALE GENOMIC DNA]</scope>
    <source>
        <strain evidence="2 3">RS-3</strain>
    </source>
</reference>
<keyword evidence="1" id="KW-1133">Transmembrane helix</keyword>
<dbReference type="EMBL" id="ATMR01000057">
    <property type="protein sequence ID" value="EPR74098.1"/>
    <property type="molecule type" value="Genomic_DNA"/>
</dbReference>
<name>S7XDL6_9FLAO</name>
<keyword evidence="1" id="KW-0812">Transmembrane</keyword>
<gene>
    <name evidence="2" type="ORF">ADIWIN_0907</name>
</gene>
<keyword evidence="2" id="KW-0560">Oxidoreductase</keyword>
<dbReference type="AlphaFoldDB" id="S7XDL6"/>
<dbReference type="Proteomes" id="UP000014962">
    <property type="component" value="Unassembled WGS sequence"/>
</dbReference>
<evidence type="ECO:0000313" key="2">
    <source>
        <dbReference type="EMBL" id="EPR74098.1"/>
    </source>
</evidence>
<dbReference type="STRING" id="641526.ADIWIN_0907"/>
<evidence type="ECO:0000313" key="3">
    <source>
        <dbReference type="Proteomes" id="UP000014962"/>
    </source>
</evidence>
<accession>S7XDL6</accession>
<protein>
    <submittedName>
        <fullName evidence="2">Cytochrome d ubiquinol oxidase subunit II</fullName>
        <ecNumber evidence="2">1.10.3.-</ecNumber>
    </submittedName>
</protein>
<keyword evidence="3" id="KW-1185">Reference proteome</keyword>
<comment type="caution">
    <text evidence="2">The sequence shown here is derived from an EMBL/GenBank/DDBJ whole genome shotgun (WGS) entry which is preliminary data.</text>
</comment>